<keyword evidence="2" id="KW-1185">Reference proteome</keyword>
<accession>A0A9N9WTU4</accession>
<dbReference type="GO" id="GO:0045271">
    <property type="term" value="C:respiratory chain complex I"/>
    <property type="evidence" value="ECO:0007669"/>
    <property type="project" value="InterPro"/>
</dbReference>
<dbReference type="OrthoDB" id="6161911at2759"/>
<gene>
    <name evidence="1" type="ORF">CHIRRI_LOCUS6777</name>
</gene>
<organism evidence="1 2">
    <name type="scientific">Chironomus riparius</name>
    <dbReference type="NCBI Taxonomy" id="315576"/>
    <lineage>
        <taxon>Eukaryota</taxon>
        <taxon>Metazoa</taxon>
        <taxon>Ecdysozoa</taxon>
        <taxon>Arthropoda</taxon>
        <taxon>Hexapoda</taxon>
        <taxon>Insecta</taxon>
        <taxon>Pterygota</taxon>
        <taxon>Neoptera</taxon>
        <taxon>Endopterygota</taxon>
        <taxon>Diptera</taxon>
        <taxon>Nematocera</taxon>
        <taxon>Chironomoidea</taxon>
        <taxon>Chironomidae</taxon>
        <taxon>Chironominae</taxon>
        <taxon>Chironomus</taxon>
    </lineage>
</organism>
<evidence type="ECO:0000313" key="1">
    <source>
        <dbReference type="EMBL" id="CAG9803882.1"/>
    </source>
</evidence>
<reference evidence="1" key="2">
    <citation type="submission" date="2022-10" db="EMBL/GenBank/DDBJ databases">
        <authorList>
            <consortium name="ENA_rothamsted_submissions"/>
            <consortium name="culmorum"/>
            <person name="King R."/>
        </authorList>
    </citation>
    <scope>NUCLEOTIDE SEQUENCE</scope>
</reference>
<dbReference type="Proteomes" id="UP001153620">
    <property type="component" value="Chromosome 2"/>
</dbReference>
<evidence type="ECO:0008006" key="3">
    <source>
        <dbReference type="Google" id="ProtNLM"/>
    </source>
</evidence>
<sequence length="88" mass="9973">MKRLSIQLYRAFSTTVNKQTTVAKPVDPLKNVIGLTSKCVQNNDAKAVNGTGKEYKVPEYFGFNRMSYSEAEVEMEKFRIAQPIAPRK</sequence>
<protein>
    <recommendedName>
        <fullName evidence="3">NADH-ubiquinone oxidoreductase 9 kDa subunit</fullName>
    </recommendedName>
</protein>
<dbReference type="AlphaFoldDB" id="A0A9N9WTU4"/>
<dbReference type="EMBL" id="OU895878">
    <property type="protein sequence ID" value="CAG9803882.1"/>
    <property type="molecule type" value="Genomic_DNA"/>
</dbReference>
<reference evidence="1" key="1">
    <citation type="submission" date="2022-01" db="EMBL/GenBank/DDBJ databases">
        <authorList>
            <person name="King R."/>
        </authorList>
    </citation>
    <scope>NUCLEOTIDE SEQUENCE</scope>
</reference>
<proteinExistence type="predicted"/>
<dbReference type="InterPro" id="IPR026193">
    <property type="entry name" value="NDUFV3"/>
</dbReference>
<dbReference type="GO" id="GO:0005739">
    <property type="term" value="C:mitochondrion"/>
    <property type="evidence" value="ECO:0007669"/>
    <property type="project" value="InterPro"/>
</dbReference>
<name>A0A9N9WTU4_9DIPT</name>
<evidence type="ECO:0000313" key="2">
    <source>
        <dbReference type="Proteomes" id="UP001153620"/>
    </source>
</evidence>
<dbReference type="Pfam" id="PF15880">
    <property type="entry name" value="NDUFV3"/>
    <property type="match status" value="1"/>
</dbReference>